<dbReference type="Gene3D" id="2.120.10.30">
    <property type="entry name" value="TolB, C-terminal domain"/>
    <property type="match status" value="1"/>
</dbReference>
<dbReference type="AlphaFoldDB" id="A0A7M7SUV5"/>
<sequence>MIYRANVDGTNREDVVLYNYKKGVSNMAVAQTPRILFLSSGQAYKITSVSIEEGSSVPKTEVDFLTNLIHTPAAILVDDEQGYLYIALRWSIVRTNLTGSGHRDVVFKDGKSLNINRMGIDLTRYVRRIFFFDLGTHKSFFKDLNSFDISSAQELTEYIPLPNLEKIRDICYFNSVIYWIIGGSSGGIGKMTDYDQTNPSFQFQEISQFNPRRAYFADIEA</sequence>
<organism evidence="1 2">
    <name type="scientific">Strongylocentrotus purpuratus</name>
    <name type="common">Purple sea urchin</name>
    <dbReference type="NCBI Taxonomy" id="7668"/>
    <lineage>
        <taxon>Eukaryota</taxon>
        <taxon>Metazoa</taxon>
        <taxon>Echinodermata</taxon>
        <taxon>Eleutherozoa</taxon>
        <taxon>Echinozoa</taxon>
        <taxon>Echinoidea</taxon>
        <taxon>Euechinoidea</taxon>
        <taxon>Echinacea</taxon>
        <taxon>Camarodonta</taxon>
        <taxon>Echinidea</taxon>
        <taxon>Strongylocentrotidae</taxon>
        <taxon>Strongylocentrotus</taxon>
    </lineage>
</organism>
<dbReference type="SUPFAM" id="SSF63825">
    <property type="entry name" value="YWTD domain"/>
    <property type="match status" value="1"/>
</dbReference>
<dbReference type="EnsemblMetazoa" id="XM_030977273">
    <property type="protein sequence ID" value="XP_030833133"/>
    <property type="gene ID" value="LOC115920740"/>
</dbReference>
<protein>
    <submittedName>
        <fullName evidence="1">Uncharacterized protein</fullName>
    </submittedName>
</protein>
<evidence type="ECO:0000313" key="1">
    <source>
        <dbReference type="EnsemblMetazoa" id="XP_030833133"/>
    </source>
</evidence>
<dbReference type="GeneID" id="115920740"/>
<dbReference type="InParanoid" id="A0A7M7SUV5"/>
<reference evidence="2" key="1">
    <citation type="submission" date="2015-02" db="EMBL/GenBank/DDBJ databases">
        <title>Genome sequencing for Strongylocentrotus purpuratus.</title>
        <authorList>
            <person name="Murali S."/>
            <person name="Liu Y."/>
            <person name="Vee V."/>
            <person name="English A."/>
            <person name="Wang M."/>
            <person name="Skinner E."/>
            <person name="Han Y."/>
            <person name="Muzny D.M."/>
            <person name="Worley K.C."/>
            <person name="Gibbs R.A."/>
        </authorList>
    </citation>
    <scope>NUCLEOTIDE SEQUENCE</scope>
</reference>
<keyword evidence="2" id="KW-1185">Reference proteome</keyword>
<dbReference type="InterPro" id="IPR011042">
    <property type="entry name" value="6-blade_b-propeller_TolB-like"/>
</dbReference>
<evidence type="ECO:0000313" key="2">
    <source>
        <dbReference type="Proteomes" id="UP000007110"/>
    </source>
</evidence>
<name>A0A7M7SUV5_STRPU</name>
<dbReference type="RefSeq" id="XP_030833133.1">
    <property type="nucleotide sequence ID" value="XM_030977273.1"/>
</dbReference>
<reference evidence="1" key="2">
    <citation type="submission" date="2021-01" db="UniProtKB">
        <authorList>
            <consortium name="EnsemblMetazoa"/>
        </authorList>
    </citation>
    <scope>IDENTIFICATION</scope>
</reference>
<dbReference type="KEGG" id="spu:115920740"/>
<dbReference type="Proteomes" id="UP000007110">
    <property type="component" value="Unassembled WGS sequence"/>
</dbReference>
<dbReference type="OrthoDB" id="5958943at2759"/>
<proteinExistence type="predicted"/>
<accession>A0A7M7SUV5</accession>